<comment type="similarity">
    <text evidence="1">Belongs to the cutinase family.</text>
</comment>
<dbReference type="SUPFAM" id="SSF53474">
    <property type="entry name" value="alpha/beta-Hydrolases"/>
    <property type="match status" value="1"/>
</dbReference>
<dbReference type="InterPro" id="IPR000675">
    <property type="entry name" value="Cutinase/axe"/>
</dbReference>
<reference evidence="6 7" key="1">
    <citation type="journal article" date="2019" name="Emerg. Microbes Infect.">
        <title>Comprehensive subspecies identification of 175 nontuberculous mycobacteria species based on 7547 genomic profiles.</title>
        <authorList>
            <person name="Matsumoto Y."/>
            <person name="Kinjo T."/>
            <person name="Motooka D."/>
            <person name="Nabeya D."/>
            <person name="Jung N."/>
            <person name="Uechi K."/>
            <person name="Horii T."/>
            <person name="Iida T."/>
            <person name="Fujita J."/>
            <person name="Nakamura S."/>
        </authorList>
    </citation>
    <scope>NUCLEOTIDE SEQUENCE [LARGE SCALE GENOMIC DNA]</scope>
    <source>
        <strain evidence="6 7">JCM 13571</strain>
    </source>
</reference>
<dbReference type="Pfam" id="PF01083">
    <property type="entry name" value="Cutinase"/>
    <property type="match status" value="1"/>
</dbReference>
<proteinExistence type="inferred from homology"/>
<feature type="signal peptide" evidence="5">
    <location>
        <begin position="1"/>
        <end position="27"/>
    </location>
</feature>
<name>A0A7I7X339_9MYCO</name>
<organism evidence="6 7">
    <name type="scientific">Mycolicibacter hiberniae</name>
    <dbReference type="NCBI Taxonomy" id="29314"/>
    <lineage>
        <taxon>Bacteria</taxon>
        <taxon>Bacillati</taxon>
        <taxon>Actinomycetota</taxon>
        <taxon>Actinomycetes</taxon>
        <taxon>Mycobacteriales</taxon>
        <taxon>Mycobacteriaceae</taxon>
        <taxon>Mycolicibacter</taxon>
    </lineage>
</organism>
<accession>A0A7I7X339</accession>
<keyword evidence="7" id="KW-1185">Reference proteome</keyword>
<protein>
    <submittedName>
        <fullName evidence="6">Cutinase</fullName>
    </submittedName>
</protein>
<dbReference type="GO" id="GO:0052689">
    <property type="term" value="F:carboxylic ester hydrolase activity"/>
    <property type="evidence" value="ECO:0007669"/>
    <property type="project" value="UniProtKB-KW"/>
</dbReference>
<feature type="chain" id="PRO_5029595353" evidence="5">
    <location>
        <begin position="28"/>
        <end position="224"/>
    </location>
</feature>
<evidence type="ECO:0000256" key="1">
    <source>
        <dbReference type="ARBA" id="ARBA00007534"/>
    </source>
</evidence>
<sequence>MITRVLAVAGLASGAVLGWTSPGPAVAAGCPDVEVVFARGTGEPPGVGWIGQQFIDALRWRTWGRAVGVYPVDFPAVPEFGPSAAGVADASRHIREMTAGCPATQLVLGGYSRGAALIGYATEPAAGGLGEGLPPDAAGHVSAVALLGKPSLEFLNSLGAPALAVGPAYAAKTIDLCAPGDPICSQGGDGSAHAAYAANGMTAQAADFAVSRLLPPAGPPGQPL</sequence>
<dbReference type="Gene3D" id="3.40.50.1820">
    <property type="entry name" value="alpha/beta hydrolase"/>
    <property type="match status" value="1"/>
</dbReference>
<evidence type="ECO:0000256" key="4">
    <source>
        <dbReference type="ARBA" id="ARBA00023157"/>
    </source>
</evidence>
<evidence type="ECO:0000313" key="6">
    <source>
        <dbReference type="EMBL" id="BBZ24106.1"/>
    </source>
</evidence>
<keyword evidence="4" id="KW-1015">Disulfide bond</keyword>
<dbReference type="PROSITE" id="PS51257">
    <property type="entry name" value="PROKAR_LIPOPROTEIN"/>
    <property type="match status" value="1"/>
</dbReference>
<keyword evidence="2" id="KW-0719">Serine esterase</keyword>
<keyword evidence="3" id="KW-0378">Hydrolase</keyword>
<dbReference type="PANTHER" id="PTHR33630:SF9">
    <property type="entry name" value="CUTINASE 4"/>
    <property type="match status" value="1"/>
</dbReference>
<evidence type="ECO:0000256" key="2">
    <source>
        <dbReference type="ARBA" id="ARBA00022487"/>
    </source>
</evidence>
<dbReference type="KEGG" id="mhib:MHIB_25240"/>
<evidence type="ECO:0000313" key="7">
    <source>
        <dbReference type="Proteomes" id="UP000467260"/>
    </source>
</evidence>
<evidence type="ECO:0000256" key="3">
    <source>
        <dbReference type="ARBA" id="ARBA00022801"/>
    </source>
</evidence>
<keyword evidence="5" id="KW-0732">Signal</keyword>
<dbReference type="Proteomes" id="UP000467260">
    <property type="component" value="Chromosome"/>
</dbReference>
<evidence type="ECO:0000256" key="5">
    <source>
        <dbReference type="SAM" id="SignalP"/>
    </source>
</evidence>
<gene>
    <name evidence="6" type="primary">cut1</name>
    <name evidence="6" type="ORF">MHIB_25240</name>
</gene>
<dbReference type="InterPro" id="IPR029058">
    <property type="entry name" value="AB_hydrolase_fold"/>
</dbReference>
<dbReference type="SMART" id="SM01110">
    <property type="entry name" value="Cutinase"/>
    <property type="match status" value="1"/>
</dbReference>
<dbReference type="PANTHER" id="PTHR33630">
    <property type="entry name" value="CUTINASE RV1984C-RELATED-RELATED"/>
    <property type="match status" value="1"/>
</dbReference>
<dbReference type="AlphaFoldDB" id="A0A7I7X339"/>
<dbReference type="OrthoDB" id="3690529at2"/>
<dbReference type="EMBL" id="AP022609">
    <property type="protein sequence ID" value="BBZ24106.1"/>
    <property type="molecule type" value="Genomic_DNA"/>
</dbReference>